<dbReference type="GO" id="GO:0003677">
    <property type="term" value="F:DNA binding"/>
    <property type="evidence" value="ECO:0007669"/>
    <property type="project" value="UniProtKB-KW"/>
</dbReference>
<name>F7XFI8_SINMM</name>
<dbReference type="RefSeq" id="WP_014531769.1">
    <property type="nucleotide sequence ID" value="NC_017327.1"/>
</dbReference>
<keyword evidence="1" id="KW-0805">Transcription regulation</keyword>
<dbReference type="PANTHER" id="PTHR43537">
    <property type="entry name" value="TRANSCRIPTIONAL REGULATOR, GNTR FAMILY"/>
    <property type="match status" value="1"/>
</dbReference>
<feature type="domain" description="HTH gntR-type" evidence="4">
    <location>
        <begin position="20"/>
        <end position="78"/>
    </location>
</feature>
<dbReference type="InterPro" id="IPR011711">
    <property type="entry name" value="GntR_C"/>
</dbReference>
<protein>
    <submittedName>
        <fullName evidence="6">Transcriptional regulator</fullName>
    </submittedName>
</protein>
<dbReference type="Gene3D" id="1.10.10.10">
    <property type="entry name" value="Winged helix-like DNA-binding domain superfamily/Winged helix DNA-binding domain"/>
    <property type="match status" value="1"/>
</dbReference>
<evidence type="ECO:0000313" key="7">
    <source>
        <dbReference type="Proteomes" id="UP000009045"/>
    </source>
</evidence>
<dbReference type="EMBL" id="CP001831">
    <property type="protein sequence ID" value="AEH82308.1"/>
    <property type="molecule type" value="Genomic_DNA"/>
</dbReference>
<dbReference type="Gene3D" id="1.20.120.530">
    <property type="entry name" value="GntR ligand-binding domain-like"/>
    <property type="match status" value="1"/>
</dbReference>
<dbReference type="PANTHER" id="PTHR43537:SF39">
    <property type="entry name" value="HTH-TYPE TRANSCRIPTIONAL REGULATOR MCBR"/>
    <property type="match status" value="1"/>
</dbReference>
<evidence type="ECO:0000256" key="3">
    <source>
        <dbReference type="ARBA" id="ARBA00023163"/>
    </source>
</evidence>
<dbReference type="Pfam" id="PF07729">
    <property type="entry name" value="FCD"/>
    <property type="match status" value="1"/>
</dbReference>
<proteinExistence type="predicted"/>
<dbReference type="HOGENOM" id="CLU_017584_5_4_5"/>
<dbReference type="SMART" id="SM00345">
    <property type="entry name" value="HTH_GNTR"/>
    <property type="match status" value="1"/>
</dbReference>
<dbReference type="InterPro" id="IPR008920">
    <property type="entry name" value="TF_FadR/GntR_C"/>
</dbReference>
<dbReference type="SUPFAM" id="SSF46785">
    <property type="entry name" value="Winged helix' DNA-binding domain"/>
    <property type="match status" value="1"/>
</dbReference>
<dbReference type="AlphaFoldDB" id="F7XFI8"/>
<organism evidence="6 7">
    <name type="scientific">Sinorhizobium meliloti (strain SM11)</name>
    <dbReference type="NCBI Taxonomy" id="707241"/>
    <lineage>
        <taxon>Bacteria</taxon>
        <taxon>Pseudomonadati</taxon>
        <taxon>Pseudomonadota</taxon>
        <taxon>Alphaproteobacteria</taxon>
        <taxon>Hyphomicrobiales</taxon>
        <taxon>Rhizobiaceae</taxon>
        <taxon>Sinorhizobium/Ensifer group</taxon>
        <taxon>Sinorhizobium</taxon>
    </lineage>
</organism>
<reference evidence="6 7" key="1">
    <citation type="journal article" date="2011" name="J. Biotechnol.">
        <title>The complete genome sequence of the dominant Sinorhizobium meliloti field isolate SM11 extends the S. meliloti pan-genome.</title>
        <authorList>
            <person name="Schneiker-Bekel S."/>
            <person name="Wibberg D."/>
            <person name="Bekel T."/>
            <person name="Blom J."/>
            <person name="Linke B."/>
            <person name="Neuweger H."/>
            <person name="Stiens M."/>
            <person name="Vorholter F.J."/>
            <person name="Weidner S."/>
            <person name="Goesmann A."/>
            <person name="Puhler A."/>
            <person name="Schluter A."/>
        </authorList>
    </citation>
    <scope>NUCLEOTIDE SEQUENCE [LARGE SCALE GENOMIC DNA]</scope>
    <source>
        <strain evidence="6 7">SM11</strain>
        <plasmid evidence="7">pSmeSM11c</plasmid>
    </source>
</reference>
<dbReference type="PATRIC" id="fig|707241.3.peg.5165"/>
<keyword evidence="6" id="KW-0614">Plasmid</keyword>
<evidence type="ECO:0000256" key="2">
    <source>
        <dbReference type="ARBA" id="ARBA00023125"/>
    </source>
</evidence>
<sequence>MGRSDITSSATAAGALEEEAYRLIRNSLIDGDFTPDSKLSIRGVCAALSLSPMPVRAALRRLINERALDAKPSGTAVVPRMTRREFSDLTAMRLQLEPLALTLAAPHLKPAQFDRFDAFVLQHETARLESDPKGVRQADTGFLFELYRSCGSALLLSFIESLWLRRSPMFWEARWALLGSSLGRAPHRHKEITDALRQGETAMARDFLIDEIRNAGEFLLEAMRFREATD</sequence>
<geneLocation type="plasmid" evidence="6 7">
    <name>pSmeSM11c</name>
</geneLocation>
<keyword evidence="3" id="KW-0804">Transcription</keyword>
<dbReference type="InterPro" id="IPR036390">
    <property type="entry name" value="WH_DNA-bd_sf"/>
</dbReference>
<gene>
    <name evidence="6" type="ordered locus">SM11_pC1235</name>
</gene>
<feature type="domain" description="GntR C-terminal" evidence="5">
    <location>
        <begin position="88"/>
        <end position="214"/>
    </location>
</feature>
<dbReference type="InterPro" id="IPR036388">
    <property type="entry name" value="WH-like_DNA-bd_sf"/>
</dbReference>
<evidence type="ECO:0000259" key="5">
    <source>
        <dbReference type="SMART" id="SM00895"/>
    </source>
</evidence>
<dbReference type="KEGG" id="smx:SM11_pC1235"/>
<dbReference type="InterPro" id="IPR000524">
    <property type="entry name" value="Tscrpt_reg_HTH_GntR"/>
</dbReference>
<dbReference type="SMART" id="SM00895">
    <property type="entry name" value="FCD"/>
    <property type="match status" value="1"/>
</dbReference>
<dbReference type="Proteomes" id="UP000009045">
    <property type="component" value="Plasmid pSmeSM11c"/>
</dbReference>
<evidence type="ECO:0000313" key="6">
    <source>
        <dbReference type="EMBL" id="AEH82308.1"/>
    </source>
</evidence>
<evidence type="ECO:0000256" key="1">
    <source>
        <dbReference type="ARBA" id="ARBA00023015"/>
    </source>
</evidence>
<evidence type="ECO:0000259" key="4">
    <source>
        <dbReference type="SMART" id="SM00345"/>
    </source>
</evidence>
<accession>F7XFI8</accession>
<dbReference type="SUPFAM" id="SSF48008">
    <property type="entry name" value="GntR ligand-binding domain-like"/>
    <property type="match status" value="1"/>
</dbReference>
<keyword evidence="2" id="KW-0238">DNA-binding</keyword>
<dbReference type="GO" id="GO:0003700">
    <property type="term" value="F:DNA-binding transcription factor activity"/>
    <property type="evidence" value="ECO:0007669"/>
    <property type="project" value="InterPro"/>
</dbReference>
<dbReference type="Pfam" id="PF00392">
    <property type="entry name" value="GntR"/>
    <property type="match status" value="1"/>
</dbReference>